<organism evidence="1 2">
    <name type="scientific">Naganishia adeliensis</name>
    <dbReference type="NCBI Taxonomy" id="92952"/>
    <lineage>
        <taxon>Eukaryota</taxon>
        <taxon>Fungi</taxon>
        <taxon>Dikarya</taxon>
        <taxon>Basidiomycota</taxon>
        <taxon>Agaricomycotina</taxon>
        <taxon>Tremellomycetes</taxon>
        <taxon>Filobasidiales</taxon>
        <taxon>Filobasidiaceae</taxon>
        <taxon>Naganishia</taxon>
    </lineage>
</organism>
<protein>
    <submittedName>
        <fullName evidence="1">Uncharacterized protein</fullName>
    </submittedName>
</protein>
<proteinExistence type="predicted"/>
<evidence type="ECO:0000313" key="1">
    <source>
        <dbReference type="EMBL" id="KAJ9104706.1"/>
    </source>
</evidence>
<dbReference type="EMBL" id="JASBWS010000052">
    <property type="protein sequence ID" value="KAJ9104706.1"/>
    <property type="molecule type" value="Genomic_DNA"/>
</dbReference>
<sequence>MASSPPLTPTTSQVNFADLQSPPPTPAADPQAQLRRDVERKLLETCHLLFEMEVTAGNVMPGREDAMVEIVDQLIARYAELSGMSSQMTDQVLGEALVEIDATRNPHFVTRKYLNAALGTNQFHNAKYQAISSYHDMLSSALCDAFPDMADVLAPLRPPSNDAATADVKPEQTGEDVKMEGGST</sequence>
<name>A0ACC2W022_9TREE</name>
<accession>A0ACC2W022</accession>
<reference evidence="1" key="1">
    <citation type="submission" date="2023-04" db="EMBL/GenBank/DDBJ databases">
        <title>Draft Genome sequencing of Naganishia species isolated from polar environments using Oxford Nanopore Technology.</title>
        <authorList>
            <person name="Leo P."/>
            <person name="Venkateswaran K."/>
        </authorList>
    </citation>
    <scope>NUCLEOTIDE SEQUENCE</scope>
    <source>
        <strain evidence="1">MNA-CCFEE 5262</strain>
    </source>
</reference>
<evidence type="ECO:0000313" key="2">
    <source>
        <dbReference type="Proteomes" id="UP001230649"/>
    </source>
</evidence>
<gene>
    <name evidence="1" type="ORF">QFC20_004478</name>
</gene>
<keyword evidence="2" id="KW-1185">Reference proteome</keyword>
<comment type="caution">
    <text evidence="1">The sequence shown here is derived from an EMBL/GenBank/DDBJ whole genome shotgun (WGS) entry which is preliminary data.</text>
</comment>
<dbReference type="Proteomes" id="UP001230649">
    <property type="component" value="Unassembled WGS sequence"/>
</dbReference>